<protein>
    <recommendedName>
        <fullName evidence="3">DUF4440 domain-containing protein</fullName>
    </recommendedName>
</protein>
<reference evidence="1 2" key="1">
    <citation type="submission" date="2020-04" db="EMBL/GenBank/DDBJ databases">
        <authorList>
            <person name="Zhang R."/>
            <person name="Schippers A."/>
        </authorList>
    </citation>
    <scope>NUCLEOTIDE SEQUENCE [LARGE SCALE GENOMIC DNA]</scope>
    <source>
        <strain evidence="1 2">DSM 109850</strain>
    </source>
</reference>
<name>A0A7Y0Q3Z7_9FIRM</name>
<accession>A0A7Y0Q3Z7</accession>
<dbReference type="SUPFAM" id="SSF54427">
    <property type="entry name" value="NTF2-like"/>
    <property type="match status" value="1"/>
</dbReference>
<evidence type="ECO:0000313" key="1">
    <source>
        <dbReference type="EMBL" id="NMP24798.1"/>
    </source>
</evidence>
<proteinExistence type="predicted"/>
<comment type="caution">
    <text evidence="1">The sequence shown here is derived from an EMBL/GenBank/DDBJ whole genome shotgun (WGS) entry which is preliminary data.</text>
</comment>
<dbReference type="Proteomes" id="UP000533476">
    <property type="component" value="Unassembled WGS sequence"/>
</dbReference>
<gene>
    <name evidence="1" type="ORF">HIJ39_21045</name>
</gene>
<dbReference type="RefSeq" id="WP_169103004.1">
    <property type="nucleotide sequence ID" value="NZ_JABBVZ010000153.1"/>
</dbReference>
<dbReference type="InterPro" id="IPR032710">
    <property type="entry name" value="NTF2-like_dom_sf"/>
</dbReference>
<evidence type="ECO:0008006" key="3">
    <source>
        <dbReference type="Google" id="ProtNLM"/>
    </source>
</evidence>
<keyword evidence="2" id="KW-1185">Reference proteome</keyword>
<organism evidence="1 2">
    <name type="scientific">Sulfobacillus harzensis</name>
    <dbReference type="NCBI Taxonomy" id="2729629"/>
    <lineage>
        <taxon>Bacteria</taxon>
        <taxon>Bacillati</taxon>
        <taxon>Bacillota</taxon>
        <taxon>Clostridia</taxon>
        <taxon>Eubacteriales</taxon>
        <taxon>Clostridiales Family XVII. Incertae Sedis</taxon>
        <taxon>Sulfobacillus</taxon>
    </lineage>
</organism>
<dbReference type="EMBL" id="JABBVZ010000153">
    <property type="protein sequence ID" value="NMP24798.1"/>
    <property type="molecule type" value="Genomic_DNA"/>
</dbReference>
<evidence type="ECO:0000313" key="2">
    <source>
        <dbReference type="Proteomes" id="UP000533476"/>
    </source>
</evidence>
<dbReference type="Gene3D" id="3.10.450.50">
    <property type="match status" value="1"/>
</dbReference>
<sequence length="115" mass="13313">MWDTGTSDPLLEPTTEDFIGIQYAPWYPDERIAEDAASWRKGNAHAAESGKGQGWHWTVRDIRFLPRSASEVIAVYTVIHQWADPTEPPGEAVFLETWVRHEDQWLLKRHTAEKR</sequence>
<dbReference type="AlphaFoldDB" id="A0A7Y0Q3Z7"/>